<proteinExistence type="predicted"/>
<sequence>GEWLENKHKAKAKRKRWRKLHLGLNLVSGEIVCSDLTVDDVGDPTALPGLLDQIGGPVEKFTADGAYDGTPTRDLLATRFGEIVEVIIPLTEGKLTI</sequence>
<reference evidence="2 3" key="1">
    <citation type="submission" date="2020-08" db="EMBL/GenBank/DDBJ databases">
        <title>Genomic Encyclopedia of Type Strains, Phase IV (KMG-V): Genome sequencing to study the core and pangenomes of soil and plant-associated prokaryotes.</title>
        <authorList>
            <person name="Whitman W."/>
        </authorList>
    </citation>
    <scope>NUCLEOTIDE SEQUENCE [LARGE SCALE GENOMIC DNA]</scope>
    <source>
        <strain evidence="2 3">SEMIA 4087</strain>
    </source>
</reference>
<name>A0ABR6J048_9HYPH</name>
<feature type="domain" description="Transposase IS4-like" evidence="1">
    <location>
        <begin position="5"/>
        <end position="77"/>
    </location>
</feature>
<dbReference type="EMBL" id="JACIFX010000051">
    <property type="protein sequence ID" value="MBB4233413.1"/>
    <property type="molecule type" value="Genomic_DNA"/>
</dbReference>
<organism evidence="2 3">
    <name type="scientific">Rhizobium mongolense</name>
    <dbReference type="NCBI Taxonomy" id="57676"/>
    <lineage>
        <taxon>Bacteria</taxon>
        <taxon>Pseudomonadati</taxon>
        <taxon>Pseudomonadota</taxon>
        <taxon>Alphaproteobacteria</taxon>
        <taxon>Hyphomicrobiales</taxon>
        <taxon>Rhizobiaceae</taxon>
        <taxon>Rhizobium/Agrobacterium group</taxon>
        <taxon>Rhizobium</taxon>
    </lineage>
</organism>
<keyword evidence="3" id="KW-1185">Reference proteome</keyword>
<dbReference type="RefSeq" id="WP_246719209.1">
    <property type="nucleotide sequence ID" value="NZ_JACIFX010000051.1"/>
</dbReference>
<protein>
    <recommendedName>
        <fullName evidence="1">Transposase IS4-like domain-containing protein</fullName>
    </recommendedName>
</protein>
<accession>A0ABR6J048</accession>
<dbReference type="InterPro" id="IPR002559">
    <property type="entry name" value="Transposase_11"/>
</dbReference>
<evidence type="ECO:0000259" key="1">
    <source>
        <dbReference type="Pfam" id="PF01609"/>
    </source>
</evidence>
<evidence type="ECO:0000313" key="3">
    <source>
        <dbReference type="Proteomes" id="UP000551353"/>
    </source>
</evidence>
<gene>
    <name evidence="2" type="ORF">GGD56_007325</name>
</gene>
<feature type="non-terminal residue" evidence="2">
    <location>
        <position position="1"/>
    </location>
</feature>
<comment type="caution">
    <text evidence="2">The sequence shown here is derived from an EMBL/GenBank/DDBJ whole genome shotgun (WGS) entry which is preliminary data.</text>
</comment>
<dbReference type="Proteomes" id="UP000551353">
    <property type="component" value="Unassembled WGS sequence"/>
</dbReference>
<dbReference type="Pfam" id="PF01609">
    <property type="entry name" value="DDE_Tnp_1"/>
    <property type="match status" value="1"/>
</dbReference>
<evidence type="ECO:0000313" key="2">
    <source>
        <dbReference type="EMBL" id="MBB4233413.1"/>
    </source>
</evidence>